<evidence type="ECO:0000256" key="1">
    <source>
        <dbReference type="ARBA" id="ARBA00022737"/>
    </source>
</evidence>
<proteinExistence type="predicted"/>
<keyword evidence="3" id="KW-1185">Reference proteome</keyword>
<comment type="caution">
    <text evidence="2">The sequence shown here is derived from an EMBL/GenBank/DDBJ whole genome shotgun (WGS) entry which is preliminary data.</text>
</comment>
<dbReference type="InterPro" id="IPR011990">
    <property type="entry name" value="TPR-like_helical_dom_sf"/>
</dbReference>
<name>A0ABR2BIU2_9ROSI</name>
<evidence type="ECO:0008006" key="4">
    <source>
        <dbReference type="Google" id="ProtNLM"/>
    </source>
</evidence>
<reference evidence="2 3" key="1">
    <citation type="journal article" date="2024" name="G3 (Bethesda)">
        <title>Genome assembly of Hibiscus sabdariffa L. provides insights into metabolisms of medicinal natural products.</title>
        <authorList>
            <person name="Kim T."/>
        </authorList>
    </citation>
    <scope>NUCLEOTIDE SEQUENCE [LARGE SCALE GENOMIC DNA]</scope>
    <source>
        <strain evidence="2">TK-2024</strain>
        <tissue evidence="2">Old leaves</tissue>
    </source>
</reference>
<evidence type="ECO:0000313" key="3">
    <source>
        <dbReference type="Proteomes" id="UP001472677"/>
    </source>
</evidence>
<dbReference type="Pfam" id="PF01535">
    <property type="entry name" value="PPR"/>
    <property type="match status" value="1"/>
</dbReference>
<keyword evidence="1" id="KW-0677">Repeat</keyword>
<dbReference type="PANTHER" id="PTHR47926:SF402">
    <property type="entry name" value="TETRATRICOPEPTIDE-LIKE HELICAL DOMAIN SUPERFAMILY, DYW DOMAIN-CONTAINING PROTEIN"/>
    <property type="match status" value="1"/>
</dbReference>
<protein>
    <recommendedName>
        <fullName evidence="4">Pentatricopeptide repeat-containing protein</fullName>
    </recommendedName>
</protein>
<organism evidence="2 3">
    <name type="scientific">Hibiscus sabdariffa</name>
    <name type="common">roselle</name>
    <dbReference type="NCBI Taxonomy" id="183260"/>
    <lineage>
        <taxon>Eukaryota</taxon>
        <taxon>Viridiplantae</taxon>
        <taxon>Streptophyta</taxon>
        <taxon>Embryophyta</taxon>
        <taxon>Tracheophyta</taxon>
        <taxon>Spermatophyta</taxon>
        <taxon>Magnoliopsida</taxon>
        <taxon>eudicotyledons</taxon>
        <taxon>Gunneridae</taxon>
        <taxon>Pentapetalae</taxon>
        <taxon>rosids</taxon>
        <taxon>malvids</taxon>
        <taxon>Malvales</taxon>
        <taxon>Malvaceae</taxon>
        <taxon>Malvoideae</taxon>
        <taxon>Hibiscus</taxon>
    </lineage>
</organism>
<dbReference type="PANTHER" id="PTHR47926">
    <property type="entry name" value="PENTATRICOPEPTIDE REPEAT-CONTAINING PROTEIN"/>
    <property type="match status" value="1"/>
</dbReference>
<dbReference type="NCBIfam" id="TIGR00756">
    <property type="entry name" value="PPR"/>
    <property type="match status" value="1"/>
</dbReference>
<dbReference type="Gene3D" id="1.25.40.10">
    <property type="entry name" value="Tetratricopeptide repeat domain"/>
    <property type="match status" value="1"/>
</dbReference>
<dbReference type="Proteomes" id="UP001472677">
    <property type="component" value="Unassembled WGS sequence"/>
</dbReference>
<gene>
    <name evidence="2" type="ORF">V6N12_008425</name>
</gene>
<evidence type="ECO:0000313" key="2">
    <source>
        <dbReference type="EMBL" id="KAK8507076.1"/>
    </source>
</evidence>
<sequence length="113" mass="12550">MRLSRRADAGEELVSWNTMIAAYVQSNRFHEAFGLFNKYVAACMLRACTGLGALEQGEWTHGYMQNKGIELDLKLAMSIIDSTANPVHDSSSRMEPDNSGRYVLLANTHRIAG</sequence>
<dbReference type="EMBL" id="JBBPBM010000109">
    <property type="protein sequence ID" value="KAK8507076.1"/>
    <property type="molecule type" value="Genomic_DNA"/>
</dbReference>
<accession>A0ABR2BIU2</accession>
<dbReference type="InterPro" id="IPR046960">
    <property type="entry name" value="PPR_At4g14850-like_plant"/>
</dbReference>
<dbReference type="InterPro" id="IPR002885">
    <property type="entry name" value="PPR_rpt"/>
</dbReference>